<comment type="caution">
    <text evidence="1">The sequence shown here is derived from an EMBL/GenBank/DDBJ whole genome shotgun (WGS) entry which is preliminary data.</text>
</comment>
<evidence type="ECO:0000313" key="2">
    <source>
        <dbReference type="Proteomes" id="UP000626982"/>
    </source>
</evidence>
<evidence type="ECO:0000313" key="1">
    <source>
        <dbReference type="EMBL" id="GGN87655.1"/>
    </source>
</evidence>
<dbReference type="RefSeq" id="WP_188718396.1">
    <property type="nucleotide sequence ID" value="NZ_BAABBD010000003.1"/>
</dbReference>
<proteinExistence type="predicted"/>
<name>A0ABQ2KM99_9MICO</name>
<gene>
    <name evidence="1" type="ORF">GCM10010968_22420</name>
</gene>
<keyword evidence="2" id="KW-1185">Reference proteome</keyword>
<accession>A0ABQ2KM99</accession>
<sequence>MARITATGEQPEGVLERLAGTASARRELEREESALVRRARMEGFAWQAIADALGVTRQAVHKKHGKR</sequence>
<protein>
    <recommendedName>
        <fullName evidence="3">AsnC family protein</fullName>
    </recommendedName>
</protein>
<organism evidence="1 2">
    <name type="scientific">Agrococcus terreus</name>
    <dbReference type="NCBI Taxonomy" id="574649"/>
    <lineage>
        <taxon>Bacteria</taxon>
        <taxon>Bacillati</taxon>
        <taxon>Actinomycetota</taxon>
        <taxon>Actinomycetes</taxon>
        <taxon>Micrococcales</taxon>
        <taxon>Microbacteriaceae</taxon>
        <taxon>Agrococcus</taxon>
    </lineage>
</organism>
<reference evidence="2" key="1">
    <citation type="journal article" date="2019" name="Int. J. Syst. Evol. Microbiol.">
        <title>The Global Catalogue of Microorganisms (GCM) 10K type strain sequencing project: providing services to taxonomists for standard genome sequencing and annotation.</title>
        <authorList>
            <consortium name="The Broad Institute Genomics Platform"/>
            <consortium name="The Broad Institute Genome Sequencing Center for Infectious Disease"/>
            <person name="Wu L."/>
            <person name="Ma J."/>
        </authorList>
    </citation>
    <scope>NUCLEOTIDE SEQUENCE [LARGE SCALE GENOMIC DNA]</scope>
    <source>
        <strain evidence="2">CGMCC 1.6960</strain>
    </source>
</reference>
<dbReference type="Proteomes" id="UP000626982">
    <property type="component" value="Unassembled WGS sequence"/>
</dbReference>
<evidence type="ECO:0008006" key="3">
    <source>
        <dbReference type="Google" id="ProtNLM"/>
    </source>
</evidence>
<dbReference type="EMBL" id="BMLM01000002">
    <property type="protein sequence ID" value="GGN87655.1"/>
    <property type="molecule type" value="Genomic_DNA"/>
</dbReference>